<accession>A0A7S4N8F3</accession>
<name>A0A7S4N8F3_9STRA</name>
<dbReference type="AlphaFoldDB" id="A0A7S4N8F3"/>
<sequence length="99" mass="10908">MGVLGMDLEQVMMERLGRGTEVQRGKTWQPGTKGGQVGYHNVPHCEITGTEPGVLMKMQSAQQVQSETDPLLEVRVKHDAHIEEFDVKVLEYDGASGTV</sequence>
<proteinExistence type="predicted"/>
<evidence type="ECO:0000256" key="1">
    <source>
        <dbReference type="SAM" id="MobiDB-lite"/>
    </source>
</evidence>
<protein>
    <submittedName>
        <fullName evidence="2">Uncharacterized protein</fullName>
    </submittedName>
</protein>
<feature type="region of interest" description="Disordered" evidence="1">
    <location>
        <begin position="21"/>
        <end position="41"/>
    </location>
</feature>
<evidence type="ECO:0000313" key="2">
    <source>
        <dbReference type="EMBL" id="CAE2271287.1"/>
    </source>
</evidence>
<gene>
    <name evidence="2" type="ORF">OAUR00152_LOCUS32133</name>
</gene>
<organism evidence="2">
    <name type="scientific">Odontella aurita</name>
    <dbReference type="NCBI Taxonomy" id="265563"/>
    <lineage>
        <taxon>Eukaryota</taxon>
        <taxon>Sar</taxon>
        <taxon>Stramenopiles</taxon>
        <taxon>Ochrophyta</taxon>
        <taxon>Bacillariophyta</taxon>
        <taxon>Mediophyceae</taxon>
        <taxon>Biddulphiophycidae</taxon>
        <taxon>Eupodiscales</taxon>
        <taxon>Odontellaceae</taxon>
        <taxon>Odontella</taxon>
    </lineage>
</organism>
<reference evidence="2" key="1">
    <citation type="submission" date="2021-01" db="EMBL/GenBank/DDBJ databases">
        <authorList>
            <person name="Corre E."/>
            <person name="Pelletier E."/>
            <person name="Niang G."/>
            <person name="Scheremetjew M."/>
            <person name="Finn R."/>
            <person name="Kale V."/>
            <person name="Holt S."/>
            <person name="Cochrane G."/>
            <person name="Meng A."/>
            <person name="Brown T."/>
            <person name="Cohen L."/>
        </authorList>
    </citation>
    <scope>NUCLEOTIDE SEQUENCE</scope>
    <source>
        <strain evidence="2">Isolate 1302-5</strain>
    </source>
</reference>
<dbReference type="EMBL" id="HBKQ01046571">
    <property type="protein sequence ID" value="CAE2271287.1"/>
    <property type="molecule type" value="Transcribed_RNA"/>
</dbReference>